<accession>A0AC35TK68</accession>
<proteinExistence type="predicted"/>
<name>A0AC35TK68_9BILA</name>
<sequence>MSSCTDSPRGILSNGRHHNTEPHNVKFNNVDQLIFVERLEACETESATKQVEGPKDDAKWKDEIELLKSGLVDRTGKHEHVNN</sequence>
<dbReference type="WBParaSite" id="RSKR_0000148000.1">
    <property type="protein sequence ID" value="RSKR_0000148000.1"/>
    <property type="gene ID" value="RSKR_0000148000"/>
</dbReference>
<organism evidence="1 2">
    <name type="scientific">Rhabditophanes sp. KR3021</name>
    <dbReference type="NCBI Taxonomy" id="114890"/>
    <lineage>
        <taxon>Eukaryota</taxon>
        <taxon>Metazoa</taxon>
        <taxon>Ecdysozoa</taxon>
        <taxon>Nematoda</taxon>
        <taxon>Chromadorea</taxon>
        <taxon>Rhabditida</taxon>
        <taxon>Tylenchina</taxon>
        <taxon>Panagrolaimomorpha</taxon>
        <taxon>Strongyloidoidea</taxon>
        <taxon>Alloionematidae</taxon>
        <taxon>Rhabditophanes</taxon>
    </lineage>
</organism>
<evidence type="ECO:0000313" key="1">
    <source>
        <dbReference type="Proteomes" id="UP000095286"/>
    </source>
</evidence>
<protein>
    <submittedName>
        <fullName evidence="2">Cwf21 domain-containing protein</fullName>
    </submittedName>
</protein>
<evidence type="ECO:0000313" key="2">
    <source>
        <dbReference type="WBParaSite" id="RSKR_0000148000.1"/>
    </source>
</evidence>
<dbReference type="Proteomes" id="UP000095286">
    <property type="component" value="Unplaced"/>
</dbReference>
<reference evidence="2" key="1">
    <citation type="submission" date="2016-11" db="UniProtKB">
        <authorList>
            <consortium name="WormBaseParasite"/>
        </authorList>
    </citation>
    <scope>IDENTIFICATION</scope>
    <source>
        <strain evidence="2">KR3021</strain>
    </source>
</reference>